<dbReference type="Proteomes" id="UP000193240">
    <property type="component" value="Unassembled WGS sequence"/>
</dbReference>
<organism evidence="9 10">
    <name type="scientific">Epicoccum nigrum</name>
    <name type="common">Soil fungus</name>
    <name type="synonym">Epicoccum purpurascens</name>
    <dbReference type="NCBI Taxonomy" id="105696"/>
    <lineage>
        <taxon>Eukaryota</taxon>
        <taxon>Fungi</taxon>
        <taxon>Dikarya</taxon>
        <taxon>Ascomycota</taxon>
        <taxon>Pezizomycotina</taxon>
        <taxon>Dothideomycetes</taxon>
        <taxon>Pleosporomycetidae</taxon>
        <taxon>Pleosporales</taxon>
        <taxon>Pleosporineae</taxon>
        <taxon>Didymellaceae</taxon>
        <taxon>Epicoccum</taxon>
    </lineage>
</organism>
<dbReference type="STRING" id="105696.A0A1Y2M316"/>
<feature type="transmembrane region" description="Helical" evidence="7">
    <location>
        <begin position="66"/>
        <end position="86"/>
    </location>
</feature>
<sequence>MNQSVINAILDGPALAPPPGVKPNFENPDNLAHPELAVLQLTVATLVLWMRIYTKLGVLRRMQAEDYWLIVAWLAFVGFHVLVFILEAKPMGVHQWDMTARKAIEIARLFHISVGVYAVIVLPLKVSLILQIRRIFMPHERSIRKRPTSLWIIDGFLALNIIFYLALVLFQLLACRPLAHAWNPIILGTCVPDKLLVHIISAAINTASDLIIITMPQPVIWRLTISNKRKWCLSAVFLLGGTACVASAVRLYYTVELYYSEDLTYQAALMGKWAEPELTFGFMAACLPVSPAFVKHLRRSSLGLKIRGLWTSSPLTDGKTSGGPYDGPDESSQQVRTIGSHGKRKKRGSKILKVVEMDIEFEELTRESKDEIVPAPERSRASSAQRDEEAGMAVQELRQKASAGPLRY</sequence>
<evidence type="ECO:0000256" key="6">
    <source>
        <dbReference type="SAM" id="MobiDB-lite"/>
    </source>
</evidence>
<dbReference type="PANTHER" id="PTHR33048">
    <property type="entry name" value="PTH11-LIKE INTEGRAL MEMBRANE PROTEIN (AFU_ORTHOLOGUE AFUA_5G11245)"/>
    <property type="match status" value="1"/>
</dbReference>
<dbReference type="InParanoid" id="A0A1Y2M316"/>
<feature type="transmembrane region" description="Helical" evidence="7">
    <location>
        <begin position="231"/>
        <end position="253"/>
    </location>
</feature>
<dbReference type="OMA" id="HIILWIN"/>
<feature type="compositionally biased region" description="Basic and acidic residues" evidence="6">
    <location>
        <begin position="365"/>
        <end position="389"/>
    </location>
</feature>
<gene>
    <name evidence="9" type="ORF">B5807_05862</name>
</gene>
<keyword evidence="4 7" id="KW-0472">Membrane</keyword>
<evidence type="ECO:0000256" key="2">
    <source>
        <dbReference type="ARBA" id="ARBA00022692"/>
    </source>
</evidence>
<evidence type="ECO:0000256" key="4">
    <source>
        <dbReference type="ARBA" id="ARBA00023136"/>
    </source>
</evidence>
<dbReference type="Pfam" id="PF20684">
    <property type="entry name" value="Fung_rhodopsin"/>
    <property type="match status" value="1"/>
</dbReference>
<feature type="transmembrane region" description="Helical" evidence="7">
    <location>
        <begin position="151"/>
        <end position="175"/>
    </location>
</feature>
<evidence type="ECO:0000313" key="10">
    <source>
        <dbReference type="Proteomes" id="UP000193240"/>
    </source>
</evidence>
<dbReference type="EMBL" id="KZ107843">
    <property type="protein sequence ID" value="OSS49618.1"/>
    <property type="molecule type" value="Genomic_DNA"/>
</dbReference>
<evidence type="ECO:0000256" key="1">
    <source>
        <dbReference type="ARBA" id="ARBA00004141"/>
    </source>
</evidence>
<feature type="region of interest" description="Disordered" evidence="6">
    <location>
        <begin position="365"/>
        <end position="408"/>
    </location>
</feature>
<feature type="transmembrane region" description="Helical" evidence="7">
    <location>
        <begin position="278"/>
        <end position="297"/>
    </location>
</feature>
<feature type="transmembrane region" description="Helical" evidence="7">
    <location>
        <begin position="106"/>
        <end position="130"/>
    </location>
</feature>
<feature type="transmembrane region" description="Helical" evidence="7">
    <location>
        <begin position="195"/>
        <end position="219"/>
    </location>
</feature>
<dbReference type="AlphaFoldDB" id="A0A1Y2M316"/>
<evidence type="ECO:0000256" key="5">
    <source>
        <dbReference type="ARBA" id="ARBA00038359"/>
    </source>
</evidence>
<evidence type="ECO:0000313" key="9">
    <source>
        <dbReference type="EMBL" id="OSS49618.1"/>
    </source>
</evidence>
<dbReference type="InterPro" id="IPR052337">
    <property type="entry name" value="SAT4-like"/>
</dbReference>
<keyword evidence="2 7" id="KW-0812">Transmembrane</keyword>
<keyword evidence="10" id="KW-1185">Reference proteome</keyword>
<protein>
    <recommendedName>
        <fullName evidence="8">Rhodopsin domain-containing protein</fullName>
    </recommendedName>
</protein>
<feature type="domain" description="Rhodopsin" evidence="8">
    <location>
        <begin position="50"/>
        <end position="291"/>
    </location>
</feature>
<keyword evidence="3 7" id="KW-1133">Transmembrane helix</keyword>
<name>A0A1Y2M316_EPING</name>
<comment type="similarity">
    <text evidence="5">Belongs to the SAT4 family.</text>
</comment>
<comment type="subcellular location">
    <subcellularLocation>
        <location evidence="1">Membrane</location>
        <topology evidence="1">Multi-pass membrane protein</topology>
    </subcellularLocation>
</comment>
<feature type="region of interest" description="Disordered" evidence="6">
    <location>
        <begin position="315"/>
        <end position="344"/>
    </location>
</feature>
<accession>A0A1Y2M316</accession>
<reference evidence="9 10" key="1">
    <citation type="journal article" date="2017" name="Genome Announc.">
        <title>Genome sequence of the saprophytic ascomycete Epicoccum nigrum ICMP 19927 strain isolated from New Zealand.</title>
        <authorList>
            <person name="Fokin M."/>
            <person name="Fleetwood D."/>
            <person name="Weir B.S."/>
            <person name="Villas-Boas S.G."/>
        </authorList>
    </citation>
    <scope>NUCLEOTIDE SEQUENCE [LARGE SCALE GENOMIC DNA]</scope>
    <source>
        <strain evidence="9 10">ICMP 19927</strain>
    </source>
</reference>
<dbReference type="InterPro" id="IPR049326">
    <property type="entry name" value="Rhodopsin_dom_fungi"/>
</dbReference>
<feature type="transmembrane region" description="Helical" evidence="7">
    <location>
        <begin position="36"/>
        <end position="54"/>
    </location>
</feature>
<dbReference type="GO" id="GO:0016020">
    <property type="term" value="C:membrane"/>
    <property type="evidence" value="ECO:0007669"/>
    <property type="project" value="UniProtKB-SubCell"/>
</dbReference>
<evidence type="ECO:0000259" key="8">
    <source>
        <dbReference type="Pfam" id="PF20684"/>
    </source>
</evidence>
<evidence type="ECO:0000256" key="7">
    <source>
        <dbReference type="SAM" id="Phobius"/>
    </source>
</evidence>
<proteinExistence type="inferred from homology"/>
<dbReference type="PANTHER" id="PTHR33048:SF129">
    <property type="entry name" value="INTEGRAL MEMBRANE PROTEIN-RELATED"/>
    <property type="match status" value="1"/>
</dbReference>
<evidence type="ECO:0000256" key="3">
    <source>
        <dbReference type="ARBA" id="ARBA00022989"/>
    </source>
</evidence>